<comment type="caution">
    <text evidence="1">The sequence shown here is derived from an EMBL/GenBank/DDBJ whole genome shotgun (WGS) entry which is preliminary data.</text>
</comment>
<keyword evidence="2" id="KW-1185">Reference proteome</keyword>
<proteinExistence type="predicted"/>
<dbReference type="AlphaFoldDB" id="A0A9N8WMU5"/>
<protein>
    <submittedName>
        <fullName evidence="1">18999_t:CDS:1</fullName>
    </submittedName>
</protein>
<dbReference type="OrthoDB" id="2439103at2759"/>
<feature type="non-terminal residue" evidence="1">
    <location>
        <position position="1"/>
    </location>
</feature>
<sequence>KELKLNQIAKNIDELKRKLKRNKSPLHQSLYSSLIRVNLSQLKWRNPLASQVISDDSKLVQELKDDELRDSFMEPKRKMVLRSLQQLCKESVKNL</sequence>
<accession>A0A9N8WMU5</accession>
<evidence type="ECO:0000313" key="2">
    <source>
        <dbReference type="Proteomes" id="UP000789396"/>
    </source>
</evidence>
<reference evidence="1" key="1">
    <citation type="submission" date="2021-06" db="EMBL/GenBank/DDBJ databases">
        <authorList>
            <person name="Kallberg Y."/>
            <person name="Tangrot J."/>
            <person name="Rosling A."/>
        </authorList>
    </citation>
    <scope>NUCLEOTIDE SEQUENCE</scope>
    <source>
        <strain evidence="1">IN212</strain>
    </source>
</reference>
<dbReference type="Proteomes" id="UP000789396">
    <property type="component" value="Unassembled WGS sequence"/>
</dbReference>
<name>A0A9N8WMU5_9GLOM</name>
<evidence type="ECO:0000313" key="1">
    <source>
        <dbReference type="EMBL" id="CAG8489924.1"/>
    </source>
</evidence>
<organism evidence="1 2">
    <name type="scientific">Racocetra fulgida</name>
    <dbReference type="NCBI Taxonomy" id="60492"/>
    <lineage>
        <taxon>Eukaryota</taxon>
        <taxon>Fungi</taxon>
        <taxon>Fungi incertae sedis</taxon>
        <taxon>Mucoromycota</taxon>
        <taxon>Glomeromycotina</taxon>
        <taxon>Glomeromycetes</taxon>
        <taxon>Diversisporales</taxon>
        <taxon>Gigasporaceae</taxon>
        <taxon>Racocetra</taxon>
    </lineage>
</organism>
<dbReference type="EMBL" id="CAJVPZ010001337">
    <property type="protein sequence ID" value="CAG8489924.1"/>
    <property type="molecule type" value="Genomic_DNA"/>
</dbReference>
<gene>
    <name evidence="1" type="ORF">RFULGI_LOCUS1934</name>
</gene>